<sequence>MAPSTVSPLKALRKKHNQDASRRNRWAVHNALVARDEERNSKIASGRVTKRVVAPTPSRSATYAFGSNPTPTPRRNGQSTTAANVTKRVEQFESKTARQAQKGDEVDSDGKEVVMSIETNTNSTPANSTRHGTQSSTTTTTPPATPTSLTTTQSTTSTPTPTHSNKTRSSSAGSLIVVARPTVKKHTPPPPPNNSPASPAPAPAPVAPGDRRYPRRGLATVVLPARKQDYSDYESDDEDDKPKTADWMLHFYDDDEEEEEDDSWAISAMPPRRAS</sequence>
<organism evidence="2 3">
    <name type="scientific">Tothia fuscella</name>
    <dbReference type="NCBI Taxonomy" id="1048955"/>
    <lineage>
        <taxon>Eukaryota</taxon>
        <taxon>Fungi</taxon>
        <taxon>Dikarya</taxon>
        <taxon>Ascomycota</taxon>
        <taxon>Pezizomycotina</taxon>
        <taxon>Dothideomycetes</taxon>
        <taxon>Pleosporomycetidae</taxon>
        <taxon>Venturiales</taxon>
        <taxon>Cylindrosympodiaceae</taxon>
        <taxon>Tothia</taxon>
    </lineage>
</organism>
<feature type="compositionally biased region" description="Basic and acidic residues" evidence="1">
    <location>
        <begin position="87"/>
        <end position="112"/>
    </location>
</feature>
<feature type="compositionally biased region" description="Polar residues" evidence="1">
    <location>
        <begin position="117"/>
        <end position="132"/>
    </location>
</feature>
<keyword evidence="3" id="KW-1185">Reference proteome</keyword>
<feature type="region of interest" description="Disordered" evidence="1">
    <location>
        <begin position="37"/>
        <end position="275"/>
    </location>
</feature>
<feature type="compositionally biased region" description="Pro residues" evidence="1">
    <location>
        <begin position="188"/>
        <end position="206"/>
    </location>
</feature>
<feature type="compositionally biased region" description="Polar residues" evidence="1">
    <location>
        <begin position="163"/>
        <end position="173"/>
    </location>
</feature>
<protein>
    <submittedName>
        <fullName evidence="2">Uncharacterized protein</fullName>
    </submittedName>
</protein>
<name>A0A9P4NLK0_9PEZI</name>
<feature type="compositionally biased region" description="Low complexity" evidence="1">
    <location>
        <begin position="133"/>
        <end position="162"/>
    </location>
</feature>
<evidence type="ECO:0000313" key="2">
    <source>
        <dbReference type="EMBL" id="KAF2427275.1"/>
    </source>
</evidence>
<evidence type="ECO:0000313" key="3">
    <source>
        <dbReference type="Proteomes" id="UP000800235"/>
    </source>
</evidence>
<dbReference type="Proteomes" id="UP000800235">
    <property type="component" value="Unassembled WGS sequence"/>
</dbReference>
<feature type="compositionally biased region" description="Acidic residues" evidence="1">
    <location>
        <begin position="253"/>
        <end position="263"/>
    </location>
</feature>
<proteinExistence type="predicted"/>
<feature type="region of interest" description="Disordered" evidence="1">
    <location>
        <begin position="1"/>
        <end position="23"/>
    </location>
</feature>
<reference evidence="2" key="1">
    <citation type="journal article" date="2020" name="Stud. Mycol.">
        <title>101 Dothideomycetes genomes: a test case for predicting lifestyles and emergence of pathogens.</title>
        <authorList>
            <person name="Haridas S."/>
            <person name="Albert R."/>
            <person name="Binder M."/>
            <person name="Bloem J."/>
            <person name="Labutti K."/>
            <person name="Salamov A."/>
            <person name="Andreopoulos B."/>
            <person name="Baker S."/>
            <person name="Barry K."/>
            <person name="Bills G."/>
            <person name="Bluhm B."/>
            <person name="Cannon C."/>
            <person name="Castanera R."/>
            <person name="Culley D."/>
            <person name="Daum C."/>
            <person name="Ezra D."/>
            <person name="Gonzalez J."/>
            <person name="Henrissat B."/>
            <person name="Kuo A."/>
            <person name="Liang C."/>
            <person name="Lipzen A."/>
            <person name="Lutzoni F."/>
            <person name="Magnuson J."/>
            <person name="Mondo S."/>
            <person name="Nolan M."/>
            <person name="Ohm R."/>
            <person name="Pangilinan J."/>
            <person name="Park H.-J."/>
            <person name="Ramirez L."/>
            <person name="Alfaro M."/>
            <person name="Sun H."/>
            <person name="Tritt A."/>
            <person name="Yoshinaga Y."/>
            <person name="Zwiers L.-H."/>
            <person name="Turgeon B."/>
            <person name="Goodwin S."/>
            <person name="Spatafora J."/>
            <person name="Crous P."/>
            <person name="Grigoriev I."/>
        </authorList>
    </citation>
    <scope>NUCLEOTIDE SEQUENCE</scope>
    <source>
        <strain evidence="2">CBS 130266</strain>
    </source>
</reference>
<evidence type="ECO:0000256" key="1">
    <source>
        <dbReference type="SAM" id="MobiDB-lite"/>
    </source>
</evidence>
<feature type="compositionally biased region" description="Polar residues" evidence="1">
    <location>
        <begin position="57"/>
        <end position="84"/>
    </location>
</feature>
<accession>A0A9P4NLK0</accession>
<comment type="caution">
    <text evidence="2">The sequence shown here is derived from an EMBL/GenBank/DDBJ whole genome shotgun (WGS) entry which is preliminary data.</text>
</comment>
<dbReference type="EMBL" id="MU007061">
    <property type="protein sequence ID" value="KAF2427275.1"/>
    <property type="molecule type" value="Genomic_DNA"/>
</dbReference>
<dbReference type="AlphaFoldDB" id="A0A9P4NLK0"/>
<gene>
    <name evidence="2" type="ORF">EJ08DRAFT_663029</name>
</gene>